<dbReference type="InterPro" id="IPR008844">
    <property type="entry name" value="Spore_GerAC-like"/>
</dbReference>
<evidence type="ECO:0000256" key="1">
    <source>
        <dbReference type="ARBA" id="ARBA00004635"/>
    </source>
</evidence>
<sequence>MRTKAVLLSGLIFTLLVLTSCWNYREVNEIAIVIGAAVDKGKTSKYMLTVEILDVSRGLQTQVSSKILSVEGETIFDAVRRLISVEGKRGYWGHAHVVLIGEELARENISEVINFFRHDAETRGDLYVIISKGCRAGEILNAGIPLGQVLSETLARSLENSKFLSEVPETRLYTLTQDIKSDKIALTLPTVTLETVEDKIIPVFCGAAVFQRSKMIDHLEKEEVKAMLFLKNEINGGVIVTEMGTERISLEIFGNNTKMKIRENEDQVIFDVTVETSVVIEELTDSIDYSDLAVLNEIKEMSEAQLKGKLQSILDKARQLRADIFGFEQKLYEDNPGKWVEMSENYDTVFSGIQVDLSVNINILNTSILYNQLNEGK</sequence>
<keyword evidence="3" id="KW-0309">Germination</keyword>
<dbReference type="Pfam" id="PF05504">
    <property type="entry name" value="Spore_GerAC"/>
    <property type="match status" value="1"/>
</dbReference>
<feature type="domain" description="Spore germination protein N-terminal" evidence="9">
    <location>
        <begin position="23"/>
        <end position="192"/>
    </location>
</feature>
<proteinExistence type="inferred from homology"/>
<dbReference type="NCBIfam" id="TIGR02887">
    <property type="entry name" value="spore_ger_x_C"/>
    <property type="match status" value="1"/>
</dbReference>
<evidence type="ECO:0000259" key="8">
    <source>
        <dbReference type="Pfam" id="PF05504"/>
    </source>
</evidence>
<evidence type="ECO:0000259" key="9">
    <source>
        <dbReference type="Pfam" id="PF25198"/>
    </source>
</evidence>
<dbReference type="EMBL" id="CP014672">
    <property type="protein sequence ID" value="ANW98052.1"/>
    <property type="molecule type" value="Genomic_DNA"/>
</dbReference>
<dbReference type="Pfam" id="PF25198">
    <property type="entry name" value="Spore_GerAC_N"/>
    <property type="match status" value="1"/>
</dbReference>
<evidence type="ECO:0000313" key="10">
    <source>
        <dbReference type="EMBL" id="ANW98052.1"/>
    </source>
</evidence>
<comment type="subcellular location">
    <subcellularLocation>
        <location evidence="1">Membrane</location>
        <topology evidence="1">Lipid-anchor</topology>
    </subcellularLocation>
</comment>
<gene>
    <name evidence="10" type="ORF">CSTERTH_02835</name>
</gene>
<dbReference type="Gene3D" id="6.20.190.10">
    <property type="entry name" value="Nutrient germinant receptor protein C, domain 1"/>
    <property type="match status" value="1"/>
</dbReference>
<dbReference type="RefSeq" id="WP_015358326.1">
    <property type="nucleotide sequence ID" value="NZ_CP014672.1"/>
</dbReference>
<keyword evidence="5" id="KW-0472">Membrane</keyword>
<comment type="similarity">
    <text evidence="2">Belongs to the GerABKC lipoprotein family.</text>
</comment>
<dbReference type="PANTHER" id="PTHR35789">
    <property type="entry name" value="SPORE GERMINATION PROTEIN B3"/>
    <property type="match status" value="1"/>
</dbReference>
<organism evidence="10 11">
    <name type="scientific">Thermoclostridium stercorarium subsp. thermolacticum DSM 2910</name>
    <dbReference type="NCBI Taxonomy" id="1121336"/>
    <lineage>
        <taxon>Bacteria</taxon>
        <taxon>Bacillati</taxon>
        <taxon>Bacillota</taxon>
        <taxon>Clostridia</taxon>
        <taxon>Eubacteriales</taxon>
        <taxon>Oscillospiraceae</taxon>
        <taxon>Thermoclostridium</taxon>
    </lineage>
</organism>
<protein>
    <submittedName>
        <fullName evidence="10">Spore gernimation protein GerC</fullName>
    </submittedName>
</protein>
<evidence type="ECO:0000313" key="11">
    <source>
        <dbReference type="Proteomes" id="UP000092971"/>
    </source>
</evidence>
<evidence type="ECO:0000256" key="2">
    <source>
        <dbReference type="ARBA" id="ARBA00007886"/>
    </source>
</evidence>
<feature type="domain" description="Spore germination GerAC-like C-terminal" evidence="8">
    <location>
        <begin position="206"/>
        <end position="366"/>
    </location>
</feature>
<evidence type="ECO:0000256" key="7">
    <source>
        <dbReference type="ARBA" id="ARBA00023288"/>
    </source>
</evidence>
<reference evidence="10 11" key="1">
    <citation type="submission" date="2016-02" db="EMBL/GenBank/DDBJ databases">
        <title>Comparison of Clostridium stercorarium subspecies using comparative genomics and transcriptomics.</title>
        <authorList>
            <person name="Schellenberg J."/>
            <person name="Thallinger G."/>
            <person name="Levin D.B."/>
            <person name="Zhang X."/>
            <person name="Alvare G."/>
            <person name="Fristensky B."/>
            <person name="Sparling R."/>
        </authorList>
    </citation>
    <scope>NUCLEOTIDE SEQUENCE [LARGE SCALE GENOMIC DNA]</scope>
    <source>
        <strain evidence="10 11">DSM 2910</strain>
    </source>
</reference>
<dbReference type="InterPro" id="IPR057336">
    <property type="entry name" value="GerAC_N"/>
</dbReference>
<evidence type="ECO:0000256" key="5">
    <source>
        <dbReference type="ARBA" id="ARBA00023136"/>
    </source>
</evidence>
<keyword evidence="4" id="KW-0732">Signal</keyword>
<evidence type="ECO:0000256" key="3">
    <source>
        <dbReference type="ARBA" id="ARBA00022544"/>
    </source>
</evidence>
<dbReference type="PROSITE" id="PS51257">
    <property type="entry name" value="PROKAR_LIPOPROTEIN"/>
    <property type="match status" value="1"/>
</dbReference>
<dbReference type="InterPro" id="IPR038501">
    <property type="entry name" value="Spore_GerAC_C_sf"/>
</dbReference>
<evidence type="ECO:0000256" key="4">
    <source>
        <dbReference type="ARBA" id="ARBA00022729"/>
    </source>
</evidence>
<dbReference type="Proteomes" id="UP000092971">
    <property type="component" value="Chromosome"/>
</dbReference>
<dbReference type="Gene3D" id="3.30.300.210">
    <property type="entry name" value="Nutrient germinant receptor protein C, domain 3"/>
    <property type="match status" value="1"/>
</dbReference>
<accession>A0A1B1YBB9</accession>
<dbReference type="InterPro" id="IPR046953">
    <property type="entry name" value="Spore_GerAC-like_C"/>
</dbReference>
<keyword evidence="6" id="KW-0564">Palmitate</keyword>
<dbReference type="GO" id="GO:0009847">
    <property type="term" value="P:spore germination"/>
    <property type="evidence" value="ECO:0007669"/>
    <property type="project" value="InterPro"/>
</dbReference>
<dbReference type="GO" id="GO:0016020">
    <property type="term" value="C:membrane"/>
    <property type="evidence" value="ECO:0007669"/>
    <property type="project" value="UniProtKB-SubCell"/>
</dbReference>
<dbReference type="PANTHER" id="PTHR35789:SF1">
    <property type="entry name" value="SPORE GERMINATION PROTEIN B3"/>
    <property type="match status" value="1"/>
</dbReference>
<dbReference type="AlphaFoldDB" id="A0A1B1YBB9"/>
<evidence type="ECO:0000256" key="6">
    <source>
        <dbReference type="ARBA" id="ARBA00023139"/>
    </source>
</evidence>
<keyword evidence="7" id="KW-0449">Lipoprotein</keyword>
<name>A0A1B1YBB9_THEST</name>
<dbReference type="OrthoDB" id="9816067at2"/>